<feature type="transmembrane region" description="Helical" evidence="2">
    <location>
        <begin position="31"/>
        <end position="50"/>
    </location>
</feature>
<dbReference type="Pfam" id="PF05650">
    <property type="entry name" value="DUF802"/>
    <property type="match status" value="1"/>
</dbReference>
<evidence type="ECO:0000256" key="1">
    <source>
        <dbReference type="SAM" id="Coils"/>
    </source>
</evidence>
<gene>
    <name evidence="4" type="ORF">HCU74_16585</name>
</gene>
<name>A0ABX1GKP9_9GAMM</name>
<keyword evidence="2" id="KW-0812">Transmembrane</keyword>
<dbReference type="Proteomes" id="UP000765845">
    <property type="component" value="Unassembled WGS sequence"/>
</dbReference>
<proteinExistence type="predicted"/>
<dbReference type="InterPro" id="IPR008520">
    <property type="entry name" value="DUF802"/>
</dbReference>
<feature type="coiled-coil region" evidence="1">
    <location>
        <begin position="339"/>
        <end position="392"/>
    </location>
</feature>
<feature type="transmembrane region" description="Helical" evidence="2">
    <location>
        <begin position="7"/>
        <end position="25"/>
    </location>
</feature>
<dbReference type="EMBL" id="JAAWWK010000006">
    <property type="protein sequence ID" value="NKI19027.1"/>
    <property type="molecule type" value="Genomic_DNA"/>
</dbReference>
<comment type="caution">
    <text evidence="4">The sequence shown here is derived from an EMBL/GenBank/DDBJ whole genome shotgun (WGS) entry which is preliminary data.</text>
</comment>
<evidence type="ECO:0000313" key="5">
    <source>
        <dbReference type="Proteomes" id="UP000765845"/>
    </source>
</evidence>
<feature type="transmembrane region" description="Helical" evidence="2">
    <location>
        <begin position="99"/>
        <end position="122"/>
    </location>
</feature>
<organism evidence="4 5">
    <name type="scientific">Spongiibacter thalassae</name>
    <dbReference type="NCBI Taxonomy" id="2721624"/>
    <lineage>
        <taxon>Bacteria</taxon>
        <taxon>Pseudomonadati</taxon>
        <taxon>Pseudomonadota</taxon>
        <taxon>Gammaproteobacteria</taxon>
        <taxon>Cellvibrionales</taxon>
        <taxon>Spongiibacteraceae</taxon>
        <taxon>Spongiibacter</taxon>
    </lineage>
</organism>
<evidence type="ECO:0000256" key="2">
    <source>
        <dbReference type="SAM" id="Phobius"/>
    </source>
</evidence>
<accession>A0ABX1GKP9</accession>
<sequence>MTRLSSVAAFAVGGAIVLWMAIAVVGSNALALVVSLLIAIAYTVGFVELLNYQRASRGLSAALAAATAPPEGLDRWLEQVPNSLRNAVRQRIRGDYVGLPAPLLSPYLIGLLVMLGLLGTFIGMVDTLNGAVTALRGSNELEAVRAGLAAPIQGLSIAFATSVAGVSASALLGLISILSRRERLQVSRQLDGRMATVFAAYSLSHQRREGYAAMQAQSAALPAVVERLDTLAERLETMGTTLTSGLQQEQQQFHQNAERHYQQLATSVGESLQRSLGESGRLAGESMRPVVETLLGDVQRSLLDGQQQLQATAEGHLQALSERFATTAEDFSSGWQQGLAAQQQENARLEETLVASLGEFHGELSRASGALVAELAEGARQWQQRQQEAEQQRLQQWQMVSAQSAELLRDSGEQMASALSEWQAQQRVADEQRVAQWEAVCAQSRSLIEHNIEQINVAAQHSADELLAKMTDLLTQCEQLVAARAEGEQQWQQDFNARTEQLNGTVTAAFAELREQEAERGAAAVQRLAELESAVAGHLSSLATELTGPMAELMNTASEAPRVAAELMVKLREELSKNIQRDNSLIEERTELMAQLNALSASLQQSVNGQRELVENIVAQSAASLTEIAGRFTTALEGETDKLQNTVAEVADGASELACLGESFAAAVTQFGEANAGLLDTLGRVEQSLVASTERSDEQLAYYVAQAREIIDNTLLSQQALIKQLGDGQIAMPLEQV</sequence>
<dbReference type="RefSeq" id="WP_168451531.1">
    <property type="nucleotide sequence ID" value="NZ_JAAWWK010000006.1"/>
</dbReference>
<evidence type="ECO:0000313" key="4">
    <source>
        <dbReference type="EMBL" id="NKI19027.1"/>
    </source>
</evidence>
<reference evidence="4 5" key="1">
    <citation type="submission" date="2020-04" db="EMBL/GenBank/DDBJ databases">
        <authorList>
            <person name="Yoon J."/>
        </authorList>
    </citation>
    <scope>NUCLEOTIDE SEQUENCE [LARGE SCALE GENOMIC DNA]</scope>
    <source>
        <strain evidence="4 5">KMU-166</strain>
    </source>
</reference>
<keyword evidence="1" id="KW-0175">Coiled coil</keyword>
<dbReference type="SUPFAM" id="SSF58113">
    <property type="entry name" value="Apolipoprotein A-I"/>
    <property type="match status" value="1"/>
</dbReference>
<feature type="domain" description="DUF802" evidence="3">
    <location>
        <begin position="320"/>
        <end position="372"/>
    </location>
</feature>
<keyword evidence="2" id="KW-0472">Membrane</keyword>
<evidence type="ECO:0000259" key="3">
    <source>
        <dbReference type="Pfam" id="PF05650"/>
    </source>
</evidence>
<protein>
    <submittedName>
        <fullName evidence="4">DUF802 domain-containing protein</fullName>
    </submittedName>
</protein>
<keyword evidence="5" id="KW-1185">Reference proteome</keyword>
<keyword evidence="2" id="KW-1133">Transmembrane helix</keyword>